<feature type="transmembrane region" description="Helical" evidence="1">
    <location>
        <begin position="311"/>
        <end position="335"/>
    </location>
</feature>
<keyword evidence="1" id="KW-1133">Transmembrane helix</keyword>
<gene>
    <name evidence="2" type="ORF">AB4Y39_05505</name>
</gene>
<dbReference type="EMBL" id="CP162607">
    <property type="protein sequence ID" value="XDK38126.1"/>
    <property type="molecule type" value="Genomic_DNA"/>
</dbReference>
<organism evidence="2">
    <name type="scientific">Pseudomonas sp. Hg7Tf</name>
    <dbReference type="NCBI Taxonomy" id="3236988"/>
    <lineage>
        <taxon>Bacteria</taxon>
        <taxon>Pseudomonadati</taxon>
        <taxon>Pseudomonadota</taxon>
        <taxon>Gammaproteobacteria</taxon>
        <taxon>Pseudomonadales</taxon>
        <taxon>Pseudomonadaceae</taxon>
        <taxon>Pseudomonas</taxon>
    </lineage>
</organism>
<reference evidence="2" key="1">
    <citation type="submission" date="2024-07" db="EMBL/GenBank/DDBJ databases">
        <title>Identification and characteristics of a novel species of coltsfoot's symbiotic bacteria.</title>
        <authorList>
            <person name="Juszczyk A."/>
            <person name="Jasielczuk I."/>
            <person name="Gurgul A."/>
            <person name="Rogala M."/>
            <person name="Kowalczyk A."/>
            <person name="Szmatola T."/>
            <person name="Kosecka-Strojek M."/>
            <person name="Arent Z."/>
            <person name="Latowski D."/>
        </authorList>
    </citation>
    <scope>NUCLEOTIDE SEQUENCE</scope>
    <source>
        <strain evidence="2">Hg7Tf</strain>
    </source>
</reference>
<keyword evidence="1" id="KW-0472">Membrane</keyword>
<evidence type="ECO:0000313" key="2">
    <source>
        <dbReference type="EMBL" id="XDK38126.1"/>
    </source>
</evidence>
<name>A0AB39I6Z6_9PSED</name>
<keyword evidence="1" id="KW-0812">Transmembrane</keyword>
<protein>
    <submittedName>
        <fullName evidence="2">Uncharacterized protein</fullName>
    </submittedName>
</protein>
<proteinExistence type="predicted"/>
<feature type="transmembrane region" description="Helical" evidence="1">
    <location>
        <begin position="347"/>
        <end position="368"/>
    </location>
</feature>
<evidence type="ECO:0000256" key="1">
    <source>
        <dbReference type="SAM" id="Phobius"/>
    </source>
</evidence>
<dbReference type="RefSeq" id="WP_280041047.1">
    <property type="nucleotide sequence ID" value="NZ_CP162607.1"/>
</dbReference>
<dbReference type="AlphaFoldDB" id="A0AB39I6Z6"/>
<accession>A0AB39I6Z6</accession>
<sequence>MASVNIYLREQLAAVSAKNIAIAPGIDDKKLNNAVKAFGYNDNPANVVALFDNTLFGSGKDGLLFTGEQLIYRASFSDPVAISFAAIASVQRVETWVGSKKDKLEQSLLVVREDGSQVVIKDLLDCNYEVLATVLQGVVSDFDDFQEEKQLIPIDEMQEAVKVAYVKAIINMAYDNDAVIDEKEFAEILLLMTRLNLSSESRLSLRAYMTASGEVTPLEDLLSLIDSQCPAGQIKSVHISLTKDLINLFFCTGGTSIEQFAFLQKYRGLLQVTDGEIDLAVAAIVHDHNMLKDDVTDDQFAKAMKVLSAKAAAVGTPLAAVYLSGSVVGMSAAGLTSGLATLGMGGMLGLSSMATGIGVAVLIGVGAYTGIRKLTGANELTRSKRRELMLNEVIKQTQATISLLIEDINYITVRLNQAITAHGDQDAQIKKLMSHLSQMTSAGTVLNNKASATQSSATKLRCAPFLDEGKLRVLTAEPTKAELFAFIRGFYEERAFTLEKDGQKTEVTKLAVKPGASLQELENLAKAFEAIGYFNVGDVLKSTAADVAGKAKDKLTGLFS</sequence>